<reference evidence="2" key="1">
    <citation type="submission" date="2024-06" db="EMBL/GenBank/DDBJ databases">
        <authorList>
            <consortium name="consrtm"/>
            <person name="Uemura M."/>
            <person name="Terahara T."/>
        </authorList>
    </citation>
    <scope>NUCLEOTIDE SEQUENCE</scope>
    <source>
        <strain evidence="2">KM77-8</strain>
    </source>
</reference>
<reference evidence="2" key="2">
    <citation type="submission" date="2024-07" db="EMBL/GenBank/DDBJ databases">
        <title>Streptomyces haneummycinica sp. nov., a new antibiotic-producing actinobacterium isolated from marine sediment.</title>
        <authorList>
            <person name="Uemura M."/>
            <person name="Hamada M."/>
            <person name="Hirano S."/>
            <person name="Kobayashi K."/>
            <person name="Ohshiro T."/>
            <person name="Kobayashi T."/>
            <person name="Terahara T."/>
        </authorList>
    </citation>
    <scope>NUCLEOTIDE SEQUENCE</scope>
    <source>
        <strain evidence="2">KM77-8</strain>
    </source>
</reference>
<sequence>MIGGITVLLYGLTPRAAVGAWAVAGAVLLIGWVGPALDVPRAVLDLSPFGHLPKLPGGEMAWTPVLVLTALAAALAGAGLAGLRRRDMTG</sequence>
<dbReference type="EMBL" id="AP035768">
    <property type="protein sequence ID" value="BFO13863.1"/>
    <property type="molecule type" value="Genomic_DNA"/>
</dbReference>
<dbReference type="AlphaFoldDB" id="A0AAT9H944"/>
<proteinExistence type="predicted"/>
<gene>
    <name evidence="2" type="ORF">SHKM778_02510</name>
</gene>
<keyword evidence="1" id="KW-1133">Transmembrane helix</keyword>
<organism evidence="2">
    <name type="scientific">Streptomyces haneummycinicus</name>
    <dbReference type="NCBI Taxonomy" id="3074435"/>
    <lineage>
        <taxon>Bacteria</taxon>
        <taxon>Bacillati</taxon>
        <taxon>Actinomycetota</taxon>
        <taxon>Actinomycetes</taxon>
        <taxon>Kitasatosporales</taxon>
        <taxon>Streptomycetaceae</taxon>
        <taxon>Streptomyces</taxon>
    </lineage>
</organism>
<keyword evidence="1" id="KW-0472">Membrane</keyword>
<feature type="transmembrane region" description="Helical" evidence="1">
    <location>
        <begin position="61"/>
        <end position="83"/>
    </location>
</feature>
<protein>
    <recommendedName>
        <fullName evidence="3">ABC transporter permease</fullName>
    </recommendedName>
</protein>
<feature type="transmembrane region" description="Helical" evidence="1">
    <location>
        <begin position="12"/>
        <end position="34"/>
    </location>
</feature>
<name>A0AAT9H944_9ACTN</name>
<evidence type="ECO:0008006" key="3">
    <source>
        <dbReference type="Google" id="ProtNLM"/>
    </source>
</evidence>
<accession>A0AAT9H944</accession>
<keyword evidence="1" id="KW-0812">Transmembrane</keyword>
<evidence type="ECO:0000256" key="1">
    <source>
        <dbReference type="SAM" id="Phobius"/>
    </source>
</evidence>
<evidence type="ECO:0000313" key="2">
    <source>
        <dbReference type="EMBL" id="BFO13863.1"/>
    </source>
</evidence>